<gene>
    <name evidence="1" type="ORF">PR048_018141</name>
</gene>
<proteinExistence type="predicted"/>
<evidence type="ECO:0000313" key="1">
    <source>
        <dbReference type="EMBL" id="KAJ8881655.1"/>
    </source>
</evidence>
<accession>A0ABQ9HBG9</accession>
<comment type="caution">
    <text evidence="1">The sequence shown here is derived from an EMBL/GenBank/DDBJ whole genome shotgun (WGS) entry which is preliminary data.</text>
</comment>
<dbReference type="Proteomes" id="UP001159363">
    <property type="component" value="Chromosome 5"/>
</dbReference>
<keyword evidence="2" id="KW-1185">Reference proteome</keyword>
<name>A0ABQ9HBG9_9NEOP</name>
<reference evidence="1 2" key="1">
    <citation type="submission" date="2023-02" db="EMBL/GenBank/DDBJ databases">
        <title>LHISI_Scaffold_Assembly.</title>
        <authorList>
            <person name="Stuart O.P."/>
            <person name="Cleave R."/>
            <person name="Magrath M.J.L."/>
            <person name="Mikheyev A.S."/>
        </authorList>
    </citation>
    <scope>NUCLEOTIDE SEQUENCE [LARGE SCALE GENOMIC DNA]</scope>
    <source>
        <strain evidence="1">Daus_M_001</strain>
        <tissue evidence="1">Leg muscle</tissue>
    </source>
</reference>
<protein>
    <submittedName>
        <fullName evidence="1">Uncharacterized protein</fullName>
    </submittedName>
</protein>
<dbReference type="EMBL" id="JARBHB010000006">
    <property type="protein sequence ID" value="KAJ8881655.1"/>
    <property type="molecule type" value="Genomic_DNA"/>
</dbReference>
<sequence>MKLQVCMVVPREMCETNIQFQEYVVDKKKTWARGSNDCVLSLTCDKGIAPVLESMVDELKTLVMNGRKDLDDIKQSMSFINKNFEDLKTLTSQMQNSIGNVTKLVASITKAVNITNKEQAQIKEELSDMHQYT</sequence>
<evidence type="ECO:0000313" key="2">
    <source>
        <dbReference type="Proteomes" id="UP001159363"/>
    </source>
</evidence>
<organism evidence="1 2">
    <name type="scientific">Dryococelus australis</name>
    <dbReference type="NCBI Taxonomy" id="614101"/>
    <lineage>
        <taxon>Eukaryota</taxon>
        <taxon>Metazoa</taxon>
        <taxon>Ecdysozoa</taxon>
        <taxon>Arthropoda</taxon>
        <taxon>Hexapoda</taxon>
        <taxon>Insecta</taxon>
        <taxon>Pterygota</taxon>
        <taxon>Neoptera</taxon>
        <taxon>Polyneoptera</taxon>
        <taxon>Phasmatodea</taxon>
        <taxon>Verophasmatodea</taxon>
        <taxon>Anareolatae</taxon>
        <taxon>Phasmatidae</taxon>
        <taxon>Eurycanthinae</taxon>
        <taxon>Dryococelus</taxon>
    </lineage>
</organism>